<reference evidence="4" key="1">
    <citation type="journal article" date="2018" name="Int. J. Syst. Evol. Microbiol.">
        <title>Jatrophihabitans telluris sp. nov., isolated from sediment soil of lava forest wetlands and the emended description of the genus Jatrophihabitans.</title>
        <authorList>
            <person name="Lee K.C."/>
            <person name="Suh M.K."/>
            <person name="Eom M.K."/>
            <person name="Kim K.K."/>
            <person name="Kim J.S."/>
            <person name="Kim D.S."/>
            <person name="Ko S.H."/>
            <person name="Shin Y.K."/>
            <person name="Lee J.S."/>
        </authorList>
    </citation>
    <scope>NUCLEOTIDE SEQUENCE</scope>
    <source>
        <strain evidence="4">N237</strain>
    </source>
</reference>
<keyword evidence="5" id="KW-1185">Reference proteome</keyword>
<dbReference type="InterPro" id="IPR050109">
    <property type="entry name" value="HTH-type_TetR-like_transc_reg"/>
</dbReference>
<evidence type="ECO:0000256" key="2">
    <source>
        <dbReference type="PROSITE-ProRule" id="PRU00335"/>
    </source>
</evidence>
<dbReference type="InterPro" id="IPR041474">
    <property type="entry name" value="NicS_C"/>
</dbReference>
<accession>A0ABY4R2V0</accession>
<evidence type="ECO:0000313" key="5">
    <source>
        <dbReference type="Proteomes" id="UP001056336"/>
    </source>
</evidence>
<dbReference type="PROSITE" id="PS50977">
    <property type="entry name" value="HTH_TETR_2"/>
    <property type="match status" value="1"/>
</dbReference>
<dbReference type="InterPro" id="IPR001647">
    <property type="entry name" value="HTH_TetR"/>
</dbReference>
<dbReference type="EMBL" id="CP097332">
    <property type="protein sequence ID" value="UQX89743.1"/>
    <property type="molecule type" value="Genomic_DNA"/>
</dbReference>
<keyword evidence="1 2" id="KW-0238">DNA-binding</keyword>
<dbReference type="Pfam" id="PF00440">
    <property type="entry name" value="TetR_N"/>
    <property type="match status" value="1"/>
</dbReference>
<organism evidence="4 5">
    <name type="scientific">Jatrophihabitans telluris</name>
    <dbReference type="NCBI Taxonomy" id="2038343"/>
    <lineage>
        <taxon>Bacteria</taxon>
        <taxon>Bacillati</taxon>
        <taxon>Actinomycetota</taxon>
        <taxon>Actinomycetes</taxon>
        <taxon>Jatrophihabitantales</taxon>
        <taxon>Jatrophihabitantaceae</taxon>
        <taxon>Jatrophihabitans</taxon>
    </lineage>
</organism>
<dbReference type="Proteomes" id="UP001056336">
    <property type="component" value="Chromosome"/>
</dbReference>
<gene>
    <name evidence="4" type="ORF">M6D93_07015</name>
</gene>
<dbReference type="Gene3D" id="1.10.357.10">
    <property type="entry name" value="Tetracycline Repressor, domain 2"/>
    <property type="match status" value="1"/>
</dbReference>
<feature type="DNA-binding region" description="H-T-H motif" evidence="2">
    <location>
        <begin position="33"/>
        <end position="52"/>
    </location>
</feature>
<protein>
    <submittedName>
        <fullName evidence="4">TetR family transcriptional regulator</fullName>
    </submittedName>
</protein>
<evidence type="ECO:0000313" key="4">
    <source>
        <dbReference type="EMBL" id="UQX89743.1"/>
    </source>
</evidence>
<reference evidence="4" key="2">
    <citation type="submission" date="2022-05" db="EMBL/GenBank/DDBJ databases">
        <authorList>
            <person name="Kim J.-S."/>
            <person name="Lee K."/>
            <person name="Suh M."/>
            <person name="Eom M."/>
            <person name="Kim J.-S."/>
            <person name="Kim D.-S."/>
            <person name="Ko S.-H."/>
            <person name="Shin Y."/>
            <person name="Lee J.-S."/>
        </authorList>
    </citation>
    <scope>NUCLEOTIDE SEQUENCE</scope>
    <source>
        <strain evidence="4">N237</strain>
    </source>
</reference>
<dbReference type="PANTHER" id="PTHR30328">
    <property type="entry name" value="TRANSCRIPTIONAL REPRESSOR"/>
    <property type="match status" value="1"/>
</dbReference>
<dbReference type="RefSeq" id="WP_249773639.1">
    <property type="nucleotide sequence ID" value="NZ_CP097332.1"/>
</dbReference>
<evidence type="ECO:0000256" key="1">
    <source>
        <dbReference type="ARBA" id="ARBA00023125"/>
    </source>
</evidence>
<evidence type="ECO:0000259" key="3">
    <source>
        <dbReference type="PROSITE" id="PS50977"/>
    </source>
</evidence>
<dbReference type="InterPro" id="IPR036271">
    <property type="entry name" value="Tet_transcr_reg_TetR-rel_C_sf"/>
</dbReference>
<feature type="domain" description="HTH tetR-type" evidence="3">
    <location>
        <begin position="10"/>
        <end position="70"/>
    </location>
</feature>
<dbReference type="PANTHER" id="PTHR30328:SF54">
    <property type="entry name" value="HTH-TYPE TRANSCRIPTIONAL REPRESSOR SCO4008"/>
    <property type="match status" value="1"/>
</dbReference>
<dbReference type="SUPFAM" id="SSF46689">
    <property type="entry name" value="Homeodomain-like"/>
    <property type="match status" value="1"/>
</dbReference>
<dbReference type="PRINTS" id="PR00455">
    <property type="entry name" value="HTHTETR"/>
</dbReference>
<dbReference type="InterPro" id="IPR009057">
    <property type="entry name" value="Homeodomain-like_sf"/>
</dbReference>
<sequence length="208" mass="23964">MDEKRTRDKDRTRAELLRVATEEFARVGFSGARVDQIAARTRTTKRMIYYYFGGKEQLYLAVLEQAYEDIRSVEQAMDLQNLGPVEALRTLAEFTFDYDDTHRDFIRLVAIENIHHAEYLQTSSQLVGLNSPVIALIQQILDRGKQQKVFSRDATAMEVHVMMSALCFFRVANRPTINAVFGYDMTAPAARKRHRRIVGDMLIAWLQA</sequence>
<dbReference type="SUPFAM" id="SSF48498">
    <property type="entry name" value="Tetracyclin repressor-like, C-terminal domain"/>
    <property type="match status" value="1"/>
</dbReference>
<name>A0ABY4R2V0_9ACTN</name>
<proteinExistence type="predicted"/>
<dbReference type="Pfam" id="PF17938">
    <property type="entry name" value="TetR_C_29"/>
    <property type="match status" value="1"/>
</dbReference>